<organism evidence="1 2">
    <name type="scientific">Multifurca ochricompacta</name>
    <dbReference type="NCBI Taxonomy" id="376703"/>
    <lineage>
        <taxon>Eukaryota</taxon>
        <taxon>Fungi</taxon>
        <taxon>Dikarya</taxon>
        <taxon>Basidiomycota</taxon>
        <taxon>Agaricomycotina</taxon>
        <taxon>Agaricomycetes</taxon>
        <taxon>Russulales</taxon>
        <taxon>Russulaceae</taxon>
        <taxon>Multifurca</taxon>
    </lineage>
</organism>
<dbReference type="AlphaFoldDB" id="A0AAD4M748"/>
<gene>
    <name evidence="1" type="ORF">B0F90DRAFT_1815933</name>
</gene>
<dbReference type="EMBL" id="WTXG01000008">
    <property type="protein sequence ID" value="KAI0303623.1"/>
    <property type="molecule type" value="Genomic_DNA"/>
</dbReference>
<accession>A0AAD4M748</accession>
<sequence length="165" mass="17933">MFLEHLKFTILIPLSWWLTTFKLIRALIWRFLTLPLRFVLNFYEGRVRTVIPWLPSIRGFLFTLFPYGIKLPTFTSIISGPYKGPGPVGKYPTLDVDYNAIINAGGQDGSNGVGNGDANGGASSGSLSKLETALKKIPTLSPGDLDAGLANVKAAQAETEKSFGL</sequence>
<dbReference type="Proteomes" id="UP001203297">
    <property type="component" value="Unassembled WGS sequence"/>
</dbReference>
<comment type="caution">
    <text evidence="1">The sequence shown here is derived from an EMBL/GenBank/DDBJ whole genome shotgun (WGS) entry which is preliminary data.</text>
</comment>
<name>A0AAD4M748_9AGAM</name>
<evidence type="ECO:0000313" key="2">
    <source>
        <dbReference type="Proteomes" id="UP001203297"/>
    </source>
</evidence>
<proteinExistence type="predicted"/>
<protein>
    <submittedName>
        <fullName evidence="1">Uncharacterized protein</fullName>
    </submittedName>
</protein>
<reference evidence="1" key="1">
    <citation type="journal article" date="2022" name="New Phytol.">
        <title>Evolutionary transition to the ectomycorrhizal habit in the genomes of a hyperdiverse lineage of mushroom-forming fungi.</title>
        <authorList>
            <person name="Looney B."/>
            <person name="Miyauchi S."/>
            <person name="Morin E."/>
            <person name="Drula E."/>
            <person name="Courty P.E."/>
            <person name="Kohler A."/>
            <person name="Kuo A."/>
            <person name="LaButti K."/>
            <person name="Pangilinan J."/>
            <person name="Lipzen A."/>
            <person name="Riley R."/>
            <person name="Andreopoulos W."/>
            <person name="He G."/>
            <person name="Johnson J."/>
            <person name="Nolan M."/>
            <person name="Tritt A."/>
            <person name="Barry K.W."/>
            <person name="Grigoriev I.V."/>
            <person name="Nagy L.G."/>
            <person name="Hibbett D."/>
            <person name="Henrissat B."/>
            <person name="Matheny P.B."/>
            <person name="Labbe J."/>
            <person name="Martin F.M."/>
        </authorList>
    </citation>
    <scope>NUCLEOTIDE SEQUENCE</scope>
    <source>
        <strain evidence="1">BPL690</strain>
    </source>
</reference>
<evidence type="ECO:0000313" key="1">
    <source>
        <dbReference type="EMBL" id="KAI0303623.1"/>
    </source>
</evidence>
<keyword evidence="2" id="KW-1185">Reference proteome</keyword>